<proteinExistence type="inferred from homology"/>
<sequence>MQRFTSVFLWVLLMAGLSACQAPSRYTRAVDSAPDYDYDEPEMLDAEPRYEPYREQNSLPYEVFGKRYQPLTTGKGYVQTGQASWYGQKFHGHLTSNGEVYDMFGMTAAHKTLPLPSYVRVTNLENQQTAIVRVNDRGPFHSDRIIDLSYAAAKKLGYHDVGTTRVKLEVIHVDKHDMVTVGNEPPVPYSLYAGQLPDEADLHTASEAADDAAQNPDLAEASTPAESDTPVLTSLKGYYIQVAALSDAERAKQLSDGLSSLYQVPAEMPLIDDIYRLRLGPLTDRFQLKMLLDELKQNGYPGAYTIEAAL</sequence>
<keyword evidence="4" id="KW-0472">Membrane</keyword>
<dbReference type="GO" id="GO:0009279">
    <property type="term" value="C:cell outer membrane"/>
    <property type="evidence" value="ECO:0007669"/>
    <property type="project" value="TreeGrafter"/>
</dbReference>
<dbReference type="GO" id="GO:0005886">
    <property type="term" value="C:plasma membrane"/>
    <property type="evidence" value="ECO:0007669"/>
    <property type="project" value="UniProtKB-SubCell"/>
</dbReference>
<dbReference type="EC" id="4.2.2.-" evidence="4"/>
<dbReference type="Pfam" id="PF03330">
    <property type="entry name" value="DPBB_1"/>
    <property type="match status" value="1"/>
</dbReference>
<evidence type="ECO:0000259" key="8">
    <source>
        <dbReference type="PROSITE" id="PS51724"/>
    </source>
</evidence>
<dbReference type="Gene3D" id="2.40.40.10">
    <property type="entry name" value="RlpA-like domain"/>
    <property type="match status" value="1"/>
</dbReference>
<evidence type="ECO:0000256" key="1">
    <source>
        <dbReference type="ARBA" id="ARBA00022729"/>
    </source>
</evidence>
<dbReference type="PROSITE" id="PS51724">
    <property type="entry name" value="SPOR"/>
    <property type="match status" value="1"/>
</dbReference>
<reference evidence="10" key="1">
    <citation type="submission" date="2016-11" db="EMBL/GenBank/DDBJ databases">
        <authorList>
            <person name="Varghese N."/>
            <person name="Submissions S."/>
        </authorList>
    </citation>
    <scope>NUCLEOTIDE SEQUENCE [LARGE SCALE GENOMIC DNA]</scope>
    <source>
        <strain evidence="10">CGMCC 1.8995</strain>
    </source>
</reference>
<dbReference type="GO" id="GO:0000270">
    <property type="term" value="P:peptidoglycan metabolic process"/>
    <property type="evidence" value="ECO:0007669"/>
    <property type="project" value="UniProtKB-UniRule"/>
</dbReference>
<dbReference type="InterPro" id="IPR036680">
    <property type="entry name" value="SPOR-like_sf"/>
</dbReference>
<keyword evidence="2 4" id="KW-0456">Lyase</keyword>
<dbReference type="GO" id="GO:0042834">
    <property type="term" value="F:peptidoglycan binding"/>
    <property type="evidence" value="ECO:0007669"/>
    <property type="project" value="InterPro"/>
</dbReference>
<comment type="subcellular location">
    <subcellularLocation>
        <location evidence="4">Cell membrane</location>
        <topology evidence="4">Lipid-anchor</topology>
    </subcellularLocation>
</comment>
<keyword evidence="4" id="KW-0564">Palmitate</keyword>
<evidence type="ECO:0000256" key="4">
    <source>
        <dbReference type="HAMAP-Rule" id="MF_02071"/>
    </source>
</evidence>
<dbReference type="PANTHER" id="PTHR34183">
    <property type="entry name" value="ENDOLYTIC PEPTIDOGLYCAN TRANSGLYCOSYLASE RLPA"/>
    <property type="match status" value="1"/>
</dbReference>
<dbReference type="Pfam" id="PF05036">
    <property type="entry name" value="SPOR"/>
    <property type="match status" value="1"/>
</dbReference>
<dbReference type="Gene3D" id="3.30.70.1070">
    <property type="entry name" value="Sporulation related repeat"/>
    <property type="match status" value="1"/>
</dbReference>
<dbReference type="FunFam" id="2.40.40.10:FF:000003">
    <property type="entry name" value="Endolytic peptidoglycan transglycosylase RlpA"/>
    <property type="match status" value="1"/>
</dbReference>
<dbReference type="SUPFAM" id="SSF110997">
    <property type="entry name" value="Sporulation related repeat"/>
    <property type="match status" value="1"/>
</dbReference>
<feature type="domain" description="SPOR" evidence="8">
    <location>
        <begin position="232"/>
        <end position="308"/>
    </location>
</feature>
<keyword evidence="4" id="KW-1003">Cell membrane</keyword>
<dbReference type="InterPro" id="IPR009009">
    <property type="entry name" value="RlpA-like_DPBB"/>
</dbReference>
<dbReference type="CDD" id="cd22268">
    <property type="entry name" value="DPBB_RlpA-like"/>
    <property type="match status" value="1"/>
</dbReference>
<name>A0A1M5J0X7_9ALTE</name>
<feature type="signal peptide" evidence="7">
    <location>
        <begin position="1"/>
        <end position="21"/>
    </location>
</feature>
<keyword evidence="10" id="KW-1185">Reference proteome</keyword>
<dbReference type="InterPro" id="IPR007730">
    <property type="entry name" value="SPOR-like_dom"/>
</dbReference>
<dbReference type="STRING" id="634436.SAMN05216361_1897"/>
<comment type="similarity">
    <text evidence="4 5">Belongs to the RlpA family.</text>
</comment>
<dbReference type="PANTHER" id="PTHR34183:SF1">
    <property type="entry name" value="ENDOLYTIC PEPTIDOGLYCAN TRANSGLYCOSYLASE RLPA"/>
    <property type="match status" value="1"/>
</dbReference>
<organism evidence="9 10">
    <name type="scientific">Marisediminitalea aggregata</name>
    <dbReference type="NCBI Taxonomy" id="634436"/>
    <lineage>
        <taxon>Bacteria</taxon>
        <taxon>Pseudomonadati</taxon>
        <taxon>Pseudomonadota</taxon>
        <taxon>Gammaproteobacteria</taxon>
        <taxon>Alteromonadales</taxon>
        <taxon>Alteromonadaceae</taxon>
        <taxon>Marisediminitalea</taxon>
    </lineage>
</organism>
<keyword evidence="4 9" id="KW-0449">Lipoprotein</keyword>
<dbReference type="AlphaFoldDB" id="A0A1M5J0X7"/>
<dbReference type="OrthoDB" id="9779128at2"/>
<evidence type="ECO:0000313" key="9">
    <source>
        <dbReference type="EMBL" id="SHG34268.1"/>
    </source>
</evidence>
<comment type="function">
    <text evidence="4">Lytic transglycosylase with a strong preference for naked glycan strands that lack stem peptides.</text>
</comment>
<dbReference type="InterPro" id="IPR012997">
    <property type="entry name" value="RplA"/>
</dbReference>
<evidence type="ECO:0000256" key="2">
    <source>
        <dbReference type="ARBA" id="ARBA00023239"/>
    </source>
</evidence>
<gene>
    <name evidence="4" type="primary">rlpA</name>
    <name evidence="9" type="ORF">SAMN05216361_1897</name>
</gene>
<keyword evidence="1 7" id="KW-0732">Signal</keyword>
<dbReference type="GO" id="GO:0008932">
    <property type="term" value="F:lytic endotransglycosylase activity"/>
    <property type="evidence" value="ECO:0007669"/>
    <property type="project" value="UniProtKB-UniRule"/>
</dbReference>
<dbReference type="HAMAP" id="MF_02071">
    <property type="entry name" value="RlpA"/>
    <property type="match status" value="1"/>
</dbReference>
<dbReference type="GO" id="GO:0071555">
    <property type="term" value="P:cell wall organization"/>
    <property type="evidence" value="ECO:0007669"/>
    <property type="project" value="UniProtKB-KW"/>
</dbReference>
<evidence type="ECO:0000256" key="3">
    <source>
        <dbReference type="ARBA" id="ARBA00023316"/>
    </source>
</evidence>
<dbReference type="Proteomes" id="UP000184520">
    <property type="component" value="Unassembled WGS sequence"/>
</dbReference>
<evidence type="ECO:0000313" key="10">
    <source>
        <dbReference type="Proteomes" id="UP000184520"/>
    </source>
</evidence>
<dbReference type="PROSITE" id="PS51257">
    <property type="entry name" value="PROKAR_LIPOPROTEIN"/>
    <property type="match status" value="1"/>
</dbReference>
<dbReference type="InterPro" id="IPR034718">
    <property type="entry name" value="RlpA"/>
</dbReference>
<evidence type="ECO:0000256" key="5">
    <source>
        <dbReference type="RuleBase" id="RU003495"/>
    </source>
</evidence>
<dbReference type="NCBIfam" id="TIGR00413">
    <property type="entry name" value="rlpA"/>
    <property type="match status" value="1"/>
</dbReference>
<keyword evidence="3 4" id="KW-0961">Cell wall biogenesis/degradation</keyword>
<dbReference type="InterPro" id="IPR036908">
    <property type="entry name" value="RlpA-like_sf"/>
</dbReference>
<feature type="chain" id="PRO_5013413597" description="Endolytic peptidoglycan transglycosylase RlpA" evidence="7">
    <location>
        <begin position="22"/>
        <end position="310"/>
    </location>
</feature>
<accession>A0A1M5J0X7</accession>
<dbReference type="EMBL" id="FQWD01000003">
    <property type="protein sequence ID" value="SHG34268.1"/>
    <property type="molecule type" value="Genomic_DNA"/>
</dbReference>
<evidence type="ECO:0000256" key="6">
    <source>
        <dbReference type="SAM" id="MobiDB-lite"/>
    </source>
</evidence>
<dbReference type="SUPFAM" id="SSF50685">
    <property type="entry name" value="Barwin-like endoglucanases"/>
    <property type="match status" value="1"/>
</dbReference>
<feature type="region of interest" description="Disordered" evidence="6">
    <location>
        <begin position="208"/>
        <end position="229"/>
    </location>
</feature>
<protein>
    <recommendedName>
        <fullName evidence="4">Endolytic peptidoglycan transglycosylase RlpA</fullName>
        <ecNumber evidence="4">4.2.2.-</ecNumber>
    </recommendedName>
</protein>
<evidence type="ECO:0000256" key="7">
    <source>
        <dbReference type="SAM" id="SignalP"/>
    </source>
</evidence>